<dbReference type="EMBL" id="CP120375">
    <property type="protein sequence ID" value="WEX91768.1"/>
    <property type="molecule type" value="Genomic_DNA"/>
</dbReference>
<proteinExistence type="predicted"/>
<gene>
    <name evidence="1" type="ORF">PZN02_006085</name>
</gene>
<dbReference type="RefSeq" id="WP_280663724.1">
    <property type="nucleotide sequence ID" value="NZ_CP120375.1"/>
</dbReference>
<name>A0ABY8DSB3_9HYPH</name>
<keyword evidence="1" id="KW-0614">Plasmid</keyword>
<protein>
    <submittedName>
        <fullName evidence="1">Uncharacterized protein</fullName>
    </submittedName>
</protein>
<sequence length="247" mass="27343">MYFGLTYSKKTAVRIVEHRPDGRMHSSTYAAMENGGFAPPPGRATAPSCAHLGNVERFSQMLNEPSFKGCVSFEDAPGKTLGSRELESKQRCSEAPTRQNMLHFLGATWLGVTVLKTDTDIRDTAEPGARPRSAIVAELAETICILVGRGNDDSTVQIIVLQEKLLGDAKVTISYRHDTLRVLIEPERLRAFLQRQGYAFARDLSDRLGVRILVAAVTHSSSPEEQDNTPRSRGFEAVLHYVAERRT</sequence>
<evidence type="ECO:0000313" key="1">
    <source>
        <dbReference type="EMBL" id="WEX91768.1"/>
    </source>
</evidence>
<evidence type="ECO:0000313" key="2">
    <source>
        <dbReference type="Proteomes" id="UP001229355"/>
    </source>
</evidence>
<keyword evidence="2" id="KW-1185">Reference proteome</keyword>
<accession>A0ABY8DSB3</accession>
<organism evidence="1 2">
    <name type="scientific">Sinorhizobium garamanticum</name>
    <dbReference type="NCBI Taxonomy" id="680247"/>
    <lineage>
        <taxon>Bacteria</taxon>
        <taxon>Pseudomonadati</taxon>
        <taxon>Pseudomonadota</taxon>
        <taxon>Alphaproteobacteria</taxon>
        <taxon>Hyphomicrobiales</taxon>
        <taxon>Rhizobiaceae</taxon>
        <taxon>Sinorhizobium/Ensifer group</taxon>
        <taxon>Sinorhizobium</taxon>
    </lineage>
</organism>
<geneLocation type="plasmid" evidence="1 2">
    <name>unnamed</name>
</geneLocation>
<reference evidence="1 2" key="1">
    <citation type="submission" date="2023-03" db="EMBL/GenBank/DDBJ databases">
        <authorList>
            <person name="Kaur S."/>
            <person name="Espinosa-Saiz D."/>
            <person name="Velazquez E."/>
            <person name="Menendez E."/>
            <person name="diCenzo G.C."/>
        </authorList>
    </citation>
    <scope>NUCLEOTIDE SEQUENCE [LARGE SCALE GENOMIC DNA]</scope>
    <source>
        <strain evidence="1 2">LMG 24692</strain>
        <plasmid evidence="1 2">unnamed</plasmid>
    </source>
</reference>
<dbReference type="Proteomes" id="UP001229355">
    <property type="component" value="Plasmid unnamed"/>
</dbReference>